<keyword evidence="5 6" id="KW-0788">Thiol protease</keyword>
<dbReference type="GO" id="GO:0016579">
    <property type="term" value="P:protein deubiquitination"/>
    <property type="evidence" value="ECO:0007669"/>
    <property type="project" value="InterPro"/>
</dbReference>
<protein>
    <recommendedName>
        <fullName evidence="6">Ubiquitin carboxyl-terminal hydrolase</fullName>
        <ecNumber evidence="6">3.4.19.12</ecNumber>
    </recommendedName>
</protein>
<dbReference type="Proteomes" id="UP000095038">
    <property type="component" value="Unassembled WGS sequence"/>
</dbReference>
<dbReference type="AlphaFoldDB" id="A0A1D2VQN5"/>
<sequence length="530" mass="62145">MSSDPNVLPVIIRHSGKTYPIEINLNDHGIVLKNKIFSLIKVQPHRQKVMLKTGKLKDTDLLKNLKLKKSQSILVIGTPEPAEPEKQNEFIKNFHNQFNKNNRNTADKEFQFNGENPFEKPFGLKNLGNTCYFNAIIQALFNCKDLRNEILKYEKSSSSNKYQIFTYKLKLLFQDLNLQHQILNSKFQDKSLIKNLFVTPFILLTDLRSLFPQFAEKSNLGTYKQQDADECLSQILSVLEQTLPNEFILNYFHINFKSTTKCIELPEAEKDDPKNIQINNEDSLKLNCHININTNFLKAGLIENLSEIITKRNEDLDRNANYQIQKKFTKLPKFLLVNFVRFYWKRDISKKAKILRKVTFPLELDLTDLYDDSIKSDRFAKLEKIRKINKDKHDEYVEFRKTKEFENQEKEKLMMDFTKRIQRENEEFEKNEEKWLTKFKKVYQNDEFYSEGENPTGLYDLIGVVTHKGASADSGHYQFFSRDLKDLTGNTWFYFNDDKVQIVKKDRIERLAGGGESDSALILIFKGVGV</sequence>
<dbReference type="GO" id="GO:0043161">
    <property type="term" value="P:proteasome-mediated ubiquitin-dependent protein catabolic process"/>
    <property type="evidence" value="ECO:0007669"/>
    <property type="project" value="InterPro"/>
</dbReference>
<dbReference type="GO" id="GO:0070628">
    <property type="term" value="F:proteasome binding"/>
    <property type="evidence" value="ECO:0007669"/>
    <property type="project" value="TreeGrafter"/>
</dbReference>
<dbReference type="GeneID" id="30966015"/>
<dbReference type="Gene3D" id="3.10.20.90">
    <property type="entry name" value="Phosphatidylinositol 3-kinase Catalytic Subunit, Chain A, domain 1"/>
    <property type="match status" value="1"/>
</dbReference>
<gene>
    <name evidence="9" type="ORF">ASCRUDRAFT_73652</name>
</gene>
<dbReference type="Gene3D" id="3.90.70.10">
    <property type="entry name" value="Cysteine proteinases"/>
    <property type="match status" value="1"/>
</dbReference>
<dbReference type="InterPro" id="IPR028889">
    <property type="entry name" value="USP"/>
</dbReference>
<evidence type="ECO:0000313" key="10">
    <source>
        <dbReference type="Proteomes" id="UP000095038"/>
    </source>
</evidence>
<dbReference type="InterPro" id="IPR000626">
    <property type="entry name" value="Ubiquitin-like_dom"/>
</dbReference>
<evidence type="ECO:0000256" key="3">
    <source>
        <dbReference type="ARBA" id="ARBA00022786"/>
    </source>
</evidence>
<name>A0A1D2VQN5_9ASCO</name>
<dbReference type="InterPro" id="IPR038765">
    <property type="entry name" value="Papain-like_cys_pep_sf"/>
</dbReference>
<reference evidence="10" key="1">
    <citation type="submission" date="2016-05" db="EMBL/GenBank/DDBJ databases">
        <title>Comparative genomics of biotechnologically important yeasts.</title>
        <authorList>
            <consortium name="DOE Joint Genome Institute"/>
            <person name="Riley R."/>
            <person name="Haridas S."/>
            <person name="Wolfe K.H."/>
            <person name="Lopes M.R."/>
            <person name="Hittinger C.T."/>
            <person name="Goker M."/>
            <person name="Salamov A."/>
            <person name="Wisecaver J."/>
            <person name="Long T.M."/>
            <person name="Aerts A.L."/>
            <person name="Barry K."/>
            <person name="Choi C."/>
            <person name="Clum A."/>
            <person name="Coughlan A.Y."/>
            <person name="Deshpande S."/>
            <person name="Douglass A.P."/>
            <person name="Hanson S.J."/>
            <person name="Klenk H.-P."/>
            <person name="Labutti K."/>
            <person name="Lapidus A."/>
            <person name="Lindquist E."/>
            <person name="Lipzen A."/>
            <person name="Meier-Kolthoff J.P."/>
            <person name="Ohm R.A."/>
            <person name="Otillar R.P."/>
            <person name="Pangilinan J."/>
            <person name="Peng Y."/>
            <person name="Rokas A."/>
            <person name="Rosa C.A."/>
            <person name="Scheuner C."/>
            <person name="Sibirny A.A."/>
            <person name="Slot J.C."/>
            <person name="Stielow J.B."/>
            <person name="Sun H."/>
            <person name="Kurtzman C.P."/>
            <person name="Blackwell M."/>
            <person name="Grigoriev I.V."/>
            <person name="Jeffries T.W."/>
        </authorList>
    </citation>
    <scope>NUCLEOTIDE SEQUENCE [LARGE SCALE GENOMIC DNA]</scope>
    <source>
        <strain evidence="10">DSM 1968</strain>
    </source>
</reference>
<proteinExistence type="inferred from homology"/>
<dbReference type="PANTHER" id="PTHR43982:SF1">
    <property type="entry name" value="UBIQUITIN CARBOXYL-TERMINAL HYDROLASE 14"/>
    <property type="match status" value="1"/>
</dbReference>
<dbReference type="OrthoDB" id="333239at2759"/>
<organism evidence="9 10">
    <name type="scientific">Ascoidea rubescens DSM 1968</name>
    <dbReference type="NCBI Taxonomy" id="1344418"/>
    <lineage>
        <taxon>Eukaryota</taxon>
        <taxon>Fungi</taxon>
        <taxon>Dikarya</taxon>
        <taxon>Ascomycota</taxon>
        <taxon>Saccharomycotina</taxon>
        <taxon>Saccharomycetes</taxon>
        <taxon>Ascoideaceae</taxon>
        <taxon>Ascoidea</taxon>
    </lineage>
</organism>
<comment type="catalytic activity">
    <reaction evidence="1 6">
        <text>Thiol-dependent hydrolysis of ester, thioester, amide, peptide and isopeptide bonds formed by the C-terminal Gly of ubiquitin (a 76-residue protein attached to proteins as an intracellular targeting signal).</text>
        <dbReference type="EC" id="3.4.19.12"/>
    </reaction>
</comment>
<dbReference type="InterPro" id="IPR001394">
    <property type="entry name" value="Peptidase_C19_UCH"/>
</dbReference>
<feature type="domain" description="USP" evidence="8">
    <location>
        <begin position="122"/>
        <end position="528"/>
    </location>
</feature>
<evidence type="ECO:0000259" key="8">
    <source>
        <dbReference type="PROSITE" id="PS50235"/>
    </source>
</evidence>
<dbReference type="InterPro" id="IPR044635">
    <property type="entry name" value="UBP14-like"/>
</dbReference>
<dbReference type="SUPFAM" id="SSF54001">
    <property type="entry name" value="Cysteine proteinases"/>
    <property type="match status" value="1"/>
</dbReference>
<dbReference type="RefSeq" id="XP_020050216.1">
    <property type="nucleotide sequence ID" value="XM_020192379.1"/>
</dbReference>
<dbReference type="SMART" id="SM00213">
    <property type="entry name" value="UBQ"/>
    <property type="match status" value="1"/>
</dbReference>
<dbReference type="InterPro" id="IPR018200">
    <property type="entry name" value="USP_CS"/>
</dbReference>
<dbReference type="EMBL" id="KV454475">
    <property type="protein sequence ID" value="ODV63909.1"/>
    <property type="molecule type" value="Genomic_DNA"/>
</dbReference>
<evidence type="ECO:0000256" key="6">
    <source>
        <dbReference type="RuleBase" id="RU366025"/>
    </source>
</evidence>
<evidence type="ECO:0000256" key="2">
    <source>
        <dbReference type="ARBA" id="ARBA00022670"/>
    </source>
</evidence>
<feature type="coiled-coil region" evidence="7">
    <location>
        <begin position="407"/>
        <end position="434"/>
    </location>
</feature>
<dbReference type="PANTHER" id="PTHR43982">
    <property type="entry name" value="UBIQUITIN CARBOXYL-TERMINAL HYDROLASE"/>
    <property type="match status" value="1"/>
</dbReference>
<keyword evidence="3 6" id="KW-0833">Ubl conjugation pathway</keyword>
<evidence type="ECO:0000256" key="1">
    <source>
        <dbReference type="ARBA" id="ARBA00000707"/>
    </source>
</evidence>
<keyword evidence="4 6" id="KW-0378">Hydrolase</keyword>
<dbReference type="STRING" id="1344418.A0A1D2VQN5"/>
<dbReference type="FunCoup" id="A0A1D2VQN5">
    <property type="interactions" value="1124"/>
</dbReference>
<comment type="similarity">
    <text evidence="6">Belongs to the peptidase C19 family.</text>
</comment>
<dbReference type="EC" id="3.4.19.12" evidence="6"/>
<dbReference type="PROSITE" id="PS00973">
    <property type="entry name" value="USP_2"/>
    <property type="match status" value="1"/>
</dbReference>
<dbReference type="PROSITE" id="PS50235">
    <property type="entry name" value="USP_3"/>
    <property type="match status" value="1"/>
</dbReference>
<dbReference type="InParanoid" id="A0A1D2VQN5"/>
<accession>A0A1D2VQN5</accession>
<keyword evidence="10" id="KW-1185">Reference proteome</keyword>
<dbReference type="GO" id="GO:0004843">
    <property type="term" value="F:cysteine-type deubiquitinase activity"/>
    <property type="evidence" value="ECO:0007669"/>
    <property type="project" value="UniProtKB-UniRule"/>
</dbReference>
<dbReference type="PROSITE" id="PS00972">
    <property type="entry name" value="USP_1"/>
    <property type="match status" value="1"/>
</dbReference>
<dbReference type="Pfam" id="PF00443">
    <property type="entry name" value="UCH"/>
    <property type="match status" value="1"/>
</dbReference>
<evidence type="ECO:0000256" key="4">
    <source>
        <dbReference type="ARBA" id="ARBA00022801"/>
    </source>
</evidence>
<dbReference type="InterPro" id="IPR029071">
    <property type="entry name" value="Ubiquitin-like_domsf"/>
</dbReference>
<keyword evidence="2 6" id="KW-0645">Protease</keyword>
<evidence type="ECO:0000313" key="9">
    <source>
        <dbReference type="EMBL" id="ODV63909.1"/>
    </source>
</evidence>
<dbReference type="Pfam" id="PF00240">
    <property type="entry name" value="ubiquitin"/>
    <property type="match status" value="1"/>
</dbReference>
<dbReference type="GO" id="GO:0061136">
    <property type="term" value="P:regulation of proteasomal protein catabolic process"/>
    <property type="evidence" value="ECO:0007669"/>
    <property type="project" value="TreeGrafter"/>
</dbReference>
<keyword evidence="7" id="KW-0175">Coiled coil</keyword>
<evidence type="ECO:0000256" key="5">
    <source>
        <dbReference type="ARBA" id="ARBA00022807"/>
    </source>
</evidence>
<evidence type="ECO:0000256" key="7">
    <source>
        <dbReference type="SAM" id="Coils"/>
    </source>
</evidence>
<dbReference type="SUPFAM" id="SSF54236">
    <property type="entry name" value="Ubiquitin-like"/>
    <property type="match status" value="1"/>
</dbReference>